<organism evidence="1 2">
    <name type="scientific">Rhododendron molle</name>
    <name type="common">Chinese azalea</name>
    <name type="synonym">Azalea mollis</name>
    <dbReference type="NCBI Taxonomy" id="49168"/>
    <lineage>
        <taxon>Eukaryota</taxon>
        <taxon>Viridiplantae</taxon>
        <taxon>Streptophyta</taxon>
        <taxon>Embryophyta</taxon>
        <taxon>Tracheophyta</taxon>
        <taxon>Spermatophyta</taxon>
        <taxon>Magnoliopsida</taxon>
        <taxon>eudicotyledons</taxon>
        <taxon>Gunneridae</taxon>
        <taxon>Pentapetalae</taxon>
        <taxon>asterids</taxon>
        <taxon>Ericales</taxon>
        <taxon>Ericaceae</taxon>
        <taxon>Ericoideae</taxon>
        <taxon>Rhodoreae</taxon>
        <taxon>Rhododendron</taxon>
    </lineage>
</organism>
<comment type="caution">
    <text evidence="1">The sequence shown here is derived from an EMBL/GenBank/DDBJ whole genome shotgun (WGS) entry which is preliminary data.</text>
</comment>
<gene>
    <name evidence="1" type="ORF">RHMOL_Rhmol09G0056500</name>
</gene>
<accession>A0ACC0MC20</accession>
<evidence type="ECO:0000313" key="2">
    <source>
        <dbReference type="Proteomes" id="UP001062846"/>
    </source>
</evidence>
<protein>
    <submittedName>
        <fullName evidence="1">Uncharacterized protein</fullName>
    </submittedName>
</protein>
<sequence>MVVHRDLKPRILLLDSEHNIKICDFGLSNIRDGHFLKTNCGTPDVAAPENGVYTFPHYLSLAARDLISRILIVDPINRLSIPEIRRHPWFQLHISSSTSAYAHGHFNVQHRRGKHDSLYLFNDFFQHLVHEDHPERYVRLLSPDRRNWALGFQSRANPRETMTAVLKIFQKFNVRWKEIGPYNMKCLWLPLFASSPKDTINDDQTDVNSTD</sequence>
<keyword evidence="2" id="KW-1185">Reference proteome</keyword>
<dbReference type="Proteomes" id="UP001062846">
    <property type="component" value="Chromosome 9"/>
</dbReference>
<dbReference type="EMBL" id="CM046396">
    <property type="protein sequence ID" value="KAI8537853.1"/>
    <property type="molecule type" value="Genomic_DNA"/>
</dbReference>
<evidence type="ECO:0000313" key="1">
    <source>
        <dbReference type="EMBL" id="KAI8537853.1"/>
    </source>
</evidence>
<proteinExistence type="predicted"/>
<name>A0ACC0MC20_RHOML</name>
<reference evidence="1" key="1">
    <citation type="submission" date="2022-02" db="EMBL/GenBank/DDBJ databases">
        <title>Plant Genome Project.</title>
        <authorList>
            <person name="Zhang R.-G."/>
        </authorList>
    </citation>
    <scope>NUCLEOTIDE SEQUENCE</scope>
    <source>
        <strain evidence="1">AT1</strain>
    </source>
</reference>